<evidence type="ECO:0000259" key="2">
    <source>
        <dbReference type="Pfam" id="PF14309"/>
    </source>
</evidence>
<dbReference type="OrthoDB" id="1584003at2759"/>
<dbReference type="Pfam" id="PF14383">
    <property type="entry name" value="VARLMGL"/>
    <property type="match status" value="1"/>
</dbReference>
<dbReference type="Pfam" id="PF14309">
    <property type="entry name" value="DUF4378"/>
    <property type="match status" value="1"/>
</dbReference>
<evidence type="ECO:0000259" key="3">
    <source>
        <dbReference type="Pfam" id="PF14383"/>
    </source>
</evidence>
<evidence type="ECO:0000256" key="1">
    <source>
        <dbReference type="SAM" id="MobiDB-lite"/>
    </source>
</evidence>
<keyword evidence="5" id="KW-1185">Reference proteome</keyword>
<dbReference type="InterPro" id="IPR032795">
    <property type="entry name" value="DUF3741-assoc"/>
</dbReference>
<sequence length="817" mass="91688">MESKPTTPSVIARLMGLDSLPNQQAVKQQKVQRVLSENYRRKVASIGAWEKRSFVERRSYRFNIEEQKEFKDVYEVIQSLGKESDSSAEKGRLDFKLSQEKVPFFSGSLEAEYVPAGIKCRPSKEVHSEHSWFGFADSRNYFQKSGYMTTKHFYDQDGVSSHLLSGHVNRKHAPDGTPRFHLEANNERRPSFRKIVVLKPKAGEAENATNCISSPSTIEGSYSGNRKDKGFLSHGKGNSNVQVERKNLSNVVKFTGHRSAVSCETEKEITSKTRHNISGISLEPPRSGFSGVHCLNEETQITMVSSPNYIGSNNWYKPSNYYLDGSYVAQEAKKQISERCRMTKEFRENGLAAGGSGKRTTLGEMLALPDNGKHTNSHTPVGISSKDGWNKRGVGDLLKSRSPTDSTSVESPKTRTSHKAFSDDSFMTVRPVFSPNRSRLKSSKQSSSKKDGVEQRDSESNCIKSPSSPQLEPEKNDLLEDKYVVHDMLKNNLEKQDPPEQNSMESKSLEHDVVCIDSGSKIISTVELKDIKDGNMSAEGSSEKEDLSMEISEECGRDLDALANLETAYQPSPVSVLESPFGEDTLSSLSSSECFHNVSASLHDVRRQLEFLKSESFERDSEEPGMVVSSDDEAGDESLEDCEVNEDSISSFGVEEGRDFSYIVDVLTEAGFQSRNQDKAFDGWHSPECPISPSVFETLEKKYGEQKSWRRSARRLLFDRINSGLMEILQPCLGEPMWAKLVARRFSFRQDLKALEKQLYTFLVSQEKETVKHSSEKVLAKDDGWLFLGYEIEVIGKEIENSLIDELVAEIVSIESF</sequence>
<gene>
    <name evidence="4" type="ORF">COLO4_10915</name>
</gene>
<name>A0A1R3K6E4_9ROSI</name>
<evidence type="ECO:0000313" key="5">
    <source>
        <dbReference type="Proteomes" id="UP000187203"/>
    </source>
</evidence>
<organism evidence="4 5">
    <name type="scientific">Corchorus olitorius</name>
    <dbReference type="NCBI Taxonomy" id="93759"/>
    <lineage>
        <taxon>Eukaryota</taxon>
        <taxon>Viridiplantae</taxon>
        <taxon>Streptophyta</taxon>
        <taxon>Embryophyta</taxon>
        <taxon>Tracheophyta</taxon>
        <taxon>Spermatophyta</taxon>
        <taxon>Magnoliopsida</taxon>
        <taxon>eudicotyledons</taxon>
        <taxon>Gunneridae</taxon>
        <taxon>Pentapetalae</taxon>
        <taxon>rosids</taxon>
        <taxon>malvids</taxon>
        <taxon>Malvales</taxon>
        <taxon>Malvaceae</taxon>
        <taxon>Grewioideae</taxon>
        <taxon>Apeibeae</taxon>
        <taxon>Corchorus</taxon>
    </lineage>
</organism>
<dbReference type="STRING" id="93759.A0A1R3K6E4"/>
<protein>
    <recommendedName>
        <fullName evidence="6">DUF4378 domain-containing protein</fullName>
    </recommendedName>
</protein>
<evidence type="ECO:0000313" key="4">
    <source>
        <dbReference type="EMBL" id="OMP02673.1"/>
    </source>
</evidence>
<feature type="compositionally biased region" description="Basic and acidic residues" evidence="1">
    <location>
        <begin position="448"/>
        <end position="459"/>
    </location>
</feature>
<feature type="region of interest" description="Disordered" evidence="1">
    <location>
        <begin position="367"/>
        <end position="476"/>
    </location>
</feature>
<dbReference type="EMBL" id="AWUE01014603">
    <property type="protein sequence ID" value="OMP02673.1"/>
    <property type="molecule type" value="Genomic_DNA"/>
</dbReference>
<dbReference type="InterPro" id="IPR025486">
    <property type="entry name" value="DUF4378"/>
</dbReference>
<accession>A0A1R3K6E4</accession>
<feature type="domain" description="DUF4378" evidence="2">
    <location>
        <begin position="659"/>
        <end position="810"/>
    </location>
</feature>
<evidence type="ECO:0008006" key="6">
    <source>
        <dbReference type="Google" id="ProtNLM"/>
    </source>
</evidence>
<feature type="compositionally biased region" description="Polar residues" evidence="1">
    <location>
        <begin position="460"/>
        <end position="470"/>
    </location>
</feature>
<feature type="compositionally biased region" description="Polar residues" evidence="1">
    <location>
        <begin position="401"/>
        <end position="411"/>
    </location>
</feature>
<proteinExistence type="predicted"/>
<dbReference type="AlphaFoldDB" id="A0A1R3K6E4"/>
<comment type="caution">
    <text evidence="4">The sequence shown here is derived from an EMBL/GenBank/DDBJ whole genome shotgun (WGS) entry which is preliminary data.</text>
</comment>
<dbReference type="PANTHER" id="PTHR46836">
    <property type="entry name" value="AFADIN"/>
    <property type="match status" value="1"/>
</dbReference>
<dbReference type="PANTHER" id="PTHR46836:SF7">
    <property type="entry name" value="PHOSPHATIDYLINOSITOL N-ACETYGLUCOSAMINLYTRANSFERASE SUBUNIT P-LIKE PROTEIN"/>
    <property type="match status" value="1"/>
</dbReference>
<feature type="domain" description="DUF3741" evidence="3">
    <location>
        <begin position="7"/>
        <end position="24"/>
    </location>
</feature>
<reference evidence="5" key="1">
    <citation type="submission" date="2013-09" db="EMBL/GenBank/DDBJ databases">
        <title>Corchorus olitorius genome sequencing.</title>
        <authorList>
            <person name="Alam M."/>
            <person name="Haque M.S."/>
            <person name="Islam M.S."/>
            <person name="Emdad E.M."/>
            <person name="Islam M.M."/>
            <person name="Ahmed B."/>
            <person name="Halim A."/>
            <person name="Hossen Q.M.M."/>
            <person name="Hossain M.Z."/>
            <person name="Ahmed R."/>
            <person name="Khan M.M."/>
            <person name="Islam R."/>
            <person name="Rashid M.M."/>
            <person name="Khan S.A."/>
            <person name="Rahman M.S."/>
            <person name="Alam M."/>
            <person name="Yahiya A.S."/>
            <person name="Khan M.S."/>
            <person name="Azam M.S."/>
            <person name="Haque T."/>
            <person name="Lashkar M.Z.H."/>
            <person name="Akhand A.I."/>
            <person name="Morshed G."/>
            <person name="Roy S."/>
            <person name="Uddin K.S."/>
            <person name="Rabeya T."/>
            <person name="Hossain A.S."/>
            <person name="Chowdhury A."/>
            <person name="Snigdha A.R."/>
            <person name="Mortoza M.S."/>
            <person name="Matin S.A."/>
            <person name="Hoque S.M.E."/>
            <person name="Islam M.K."/>
            <person name="Roy D.K."/>
            <person name="Haider R."/>
            <person name="Moosa M.M."/>
            <person name="Elias S.M."/>
            <person name="Hasan A.M."/>
            <person name="Jahan S."/>
            <person name="Shafiuddin M."/>
            <person name="Mahmood N."/>
            <person name="Shommy N.S."/>
        </authorList>
    </citation>
    <scope>NUCLEOTIDE SEQUENCE [LARGE SCALE GENOMIC DNA]</scope>
    <source>
        <strain evidence="5">cv. O-4</strain>
    </source>
</reference>
<dbReference type="Proteomes" id="UP000187203">
    <property type="component" value="Unassembled WGS sequence"/>
</dbReference>